<accession>A0A8J8NED5</accession>
<comment type="caution">
    <text evidence="1">The sequence shown here is derived from an EMBL/GenBank/DDBJ whole genome shotgun (WGS) entry which is preliminary data.</text>
</comment>
<evidence type="ECO:0000313" key="2">
    <source>
        <dbReference type="Proteomes" id="UP000785679"/>
    </source>
</evidence>
<keyword evidence="2" id="KW-1185">Reference proteome</keyword>
<dbReference type="EMBL" id="RRYP01018722">
    <property type="protein sequence ID" value="TNV73516.1"/>
    <property type="molecule type" value="Genomic_DNA"/>
</dbReference>
<name>A0A8J8NED5_HALGN</name>
<sequence length="108" mass="12227">MNQIIYMEEIDSTKQSINVAETLGVQALRDFYLQADAKLLNKLLYEGEGRAVIISHCLNLSILKERVIPEFLEENQSSETLANLILLANEQLLRCNDVEEMAPFNPSS</sequence>
<dbReference type="Proteomes" id="UP000785679">
    <property type="component" value="Unassembled WGS sequence"/>
</dbReference>
<organism evidence="1 2">
    <name type="scientific">Halteria grandinella</name>
    <dbReference type="NCBI Taxonomy" id="5974"/>
    <lineage>
        <taxon>Eukaryota</taxon>
        <taxon>Sar</taxon>
        <taxon>Alveolata</taxon>
        <taxon>Ciliophora</taxon>
        <taxon>Intramacronucleata</taxon>
        <taxon>Spirotrichea</taxon>
        <taxon>Stichotrichia</taxon>
        <taxon>Sporadotrichida</taxon>
        <taxon>Halteriidae</taxon>
        <taxon>Halteria</taxon>
    </lineage>
</organism>
<dbReference type="AlphaFoldDB" id="A0A8J8NED5"/>
<proteinExistence type="predicted"/>
<evidence type="ECO:0000313" key="1">
    <source>
        <dbReference type="EMBL" id="TNV73516.1"/>
    </source>
</evidence>
<protein>
    <submittedName>
        <fullName evidence="1">Uncharacterized protein</fullName>
    </submittedName>
</protein>
<reference evidence="1" key="1">
    <citation type="submission" date="2019-06" db="EMBL/GenBank/DDBJ databases">
        <authorList>
            <person name="Zheng W."/>
        </authorList>
    </citation>
    <scope>NUCLEOTIDE SEQUENCE</scope>
    <source>
        <strain evidence="1">QDHG01</strain>
    </source>
</reference>
<gene>
    <name evidence="1" type="ORF">FGO68_gene3289</name>
</gene>